<feature type="compositionally biased region" description="Low complexity" evidence="1">
    <location>
        <begin position="12"/>
        <end position="33"/>
    </location>
</feature>
<evidence type="ECO:0000256" key="2">
    <source>
        <dbReference type="SAM" id="Phobius"/>
    </source>
</evidence>
<gene>
    <name evidence="3" type="ORF">BN381_250049</name>
</gene>
<accession>R4Z2P3</accession>
<dbReference type="STRING" id="1229780.BN381_250049"/>
<feature type="region of interest" description="Disordered" evidence="1">
    <location>
        <begin position="1"/>
        <end position="35"/>
    </location>
</feature>
<keyword evidence="2" id="KW-0812">Transmembrane</keyword>
<feature type="compositionally biased region" description="Acidic residues" evidence="1">
    <location>
        <begin position="1"/>
        <end position="11"/>
    </location>
</feature>
<keyword evidence="4" id="KW-1185">Reference proteome</keyword>
<keyword evidence="2" id="KW-0472">Membrane</keyword>
<comment type="caution">
    <text evidence="3">The sequence shown here is derived from an EMBL/GenBank/DDBJ whole genome shotgun (WGS) entry which is preliminary data.</text>
</comment>
<evidence type="ECO:0000313" key="3">
    <source>
        <dbReference type="EMBL" id="CCM63556.1"/>
    </source>
</evidence>
<dbReference type="AlphaFoldDB" id="R4Z2P3"/>
<sequence>MTASIDDDSNTPDEPNAAAAAPPEESQPAPDQPGRWAALPRRLRMAIVAVGAAAIVLALVKIVVEVRDRSDPVDTAAIVKQFDEAEGGSDGNAETELASGAFVYNAKGTEYVDLLGGPLHEFPPEVVTTTTGNDCGGSTVRLKLFEQRDDELVLCATEEGDLSLQSFTTRHEFVGVKDETITTCPEATVWPAGLFQLDTRPKATVKCTASGDMVGTVPAVLTSEVLGHESVTVDGTKVDTQRLRISTVVGTKGTTTYGTYDNDFWVTEEGVVVRRTLDANVSAKTPAGQVGFKESYDLFLQELPA</sequence>
<evidence type="ECO:0000256" key="1">
    <source>
        <dbReference type="SAM" id="MobiDB-lite"/>
    </source>
</evidence>
<dbReference type="RefSeq" id="WP_012226299.1">
    <property type="nucleotide sequence ID" value="NZ_HG422565.1"/>
</dbReference>
<evidence type="ECO:0000313" key="4">
    <source>
        <dbReference type="Proteomes" id="UP000018291"/>
    </source>
</evidence>
<reference evidence="3 4" key="1">
    <citation type="journal article" date="2013" name="ISME J.">
        <title>Metabolic model for the filamentous 'Candidatus Microthrix parvicella' based on genomic and metagenomic analyses.</title>
        <authorList>
            <person name="Jon McIlroy S."/>
            <person name="Kristiansen R."/>
            <person name="Albertsen M."/>
            <person name="Michael Karst S."/>
            <person name="Rossetti S."/>
            <person name="Lund Nielsen J."/>
            <person name="Tandoi V."/>
            <person name="James Seviour R."/>
            <person name="Nielsen P.H."/>
        </authorList>
    </citation>
    <scope>NUCLEOTIDE SEQUENCE [LARGE SCALE GENOMIC DNA]</scope>
    <source>
        <strain evidence="3 4">RN1</strain>
    </source>
</reference>
<dbReference type="EMBL" id="CANL01000018">
    <property type="protein sequence ID" value="CCM63556.1"/>
    <property type="molecule type" value="Genomic_DNA"/>
</dbReference>
<dbReference type="Proteomes" id="UP000018291">
    <property type="component" value="Unassembled WGS sequence"/>
</dbReference>
<organism evidence="3 4">
    <name type="scientific">Candidatus Neomicrothrix parvicella RN1</name>
    <dbReference type="NCBI Taxonomy" id="1229780"/>
    <lineage>
        <taxon>Bacteria</taxon>
        <taxon>Bacillati</taxon>
        <taxon>Actinomycetota</taxon>
        <taxon>Acidimicrobiia</taxon>
        <taxon>Acidimicrobiales</taxon>
        <taxon>Microthrixaceae</taxon>
        <taxon>Candidatus Neomicrothrix</taxon>
    </lineage>
</organism>
<protein>
    <submittedName>
        <fullName evidence="3">Uncharacterized protein</fullName>
    </submittedName>
</protein>
<name>R4Z2P3_9ACTN</name>
<keyword evidence="2" id="KW-1133">Transmembrane helix</keyword>
<proteinExistence type="predicted"/>
<feature type="transmembrane region" description="Helical" evidence="2">
    <location>
        <begin position="45"/>
        <end position="64"/>
    </location>
</feature>
<dbReference type="HOGENOM" id="CLU_911160_0_0_11"/>